<name>A0AAW9DT66_ACIAO</name>
<dbReference type="AlphaFoldDB" id="A0AAW9DT66"/>
<evidence type="ECO:0000256" key="1">
    <source>
        <dbReference type="ARBA" id="ARBA00007405"/>
    </source>
</evidence>
<feature type="domain" description="TSCPD" evidence="7">
    <location>
        <begin position="353"/>
        <end position="457"/>
    </location>
</feature>
<evidence type="ECO:0000256" key="3">
    <source>
        <dbReference type="ARBA" id="ARBA00022634"/>
    </source>
</evidence>
<sequence>MFKDRTASGRPPVPSAWRGVRLRRLEIGADPDHPAEPVIIPAAWPDQSAAGLVALRRSPRAITAAEAAAAWIDPIAATMTDNEPIGPALHDLLISRRAAPSPGLWHGQPEAIPGFVFNLPMFLDETAGFDIEGFTRAIELAVTALSHANPTAQRLALGMADLALLLARLDLDYASEAARAVAATLAGLLAAHADIASAGLLARGIAPGTPITGAPLPARCAIAGLTQAATAAQTQVARLALRQHRSLTGIMPPGPVEALLGVETIGIAAPLSALSGDGSLAFWACARLAAKGCPAESALAATLAGSDPFGVPDRAASQTMHAAVAPFCALLPELPTTLPQRAAQPGIGRDKLPTRRGGYTQKIAIGGHKLYLRTGEYPDGRLGEIAVTLPRESAAFRGMAEAFASAVSLGLQHGVPLEDFVDEFAFTRFGVSGPVEGDSAITQASSLLDYIFRHLATNYLGRHDLSGAAEDLPDTPAPPPRLPLDLPESEMRPRRQRPALKLVS</sequence>
<organism evidence="8 9">
    <name type="scientific">Acidiphilium acidophilum</name>
    <name type="common">Thiobacillus acidophilus</name>
    <dbReference type="NCBI Taxonomy" id="76588"/>
    <lineage>
        <taxon>Bacteria</taxon>
        <taxon>Pseudomonadati</taxon>
        <taxon>Pseudomonadota</taxon>
        <taxon>Alphaproteobacteria</taxon>
        <taxon>Acetobacterales</taxon>
        <taxon>Acidocellaceae</taxon>
        <taxon>Acidiphilium</taxon>
    </lineage>
</organism>
<keyword evidence="9" id="KW-1185">Reference proteome</keyword>
<dbReference type="Proteomes" id="UP001279553">
    <property type="component" value="Unassembled WGS sequence"/>
</dbReference>
<keyword evidence="3" id="KW-0237">DNA synthesis</keyword>
<dbReference type="SUPFAM" id="SSF51998">
    <property type="entry name" value="PFL-like glycyl radical enzymes"/>
    <property type="match status" value="1"/>
</dbReference>
<reference evidence="8 9" key="1">
    <citation type="submission" date="2023-11" db="EMBL/GenBank/DDBJ databases">
        <title>MicrobeMod: A computational toolkit for identifying prokaryotic methylation and restriction-modification with nanopore sequencing.</title>
        <authorList>
            <person name="Crits-Christoph A."/>
            <person name="Kang S.C."/>
            <person name="Lee H."/>
            <person name="Ostrov N."/>
        </authorList>
    </citation>
    <scope>NUCLEOTIDE SEQUENCE [LARGE SCALE GENOMIC DNA]</scope>
    <source>
        <strain evidence="8 9">DSMZ 700</strain>
    </source>
</reference>
<dbReference type="Pfam" id="PF12637">
    <property type="entry name" value="TSCPD"/>
    <property type="match status" value="1"/>
</dbReference>
<dbReference type="InterPro" id="IPR024434">
    <property type="entry name" value="TSCPD_dom"/>
</dbReference>
<feature type="region of interest" description="Disordered" evidence="6">
    <location>
        <begin position="467"/>
        <end position="504"/>
    </location>
</feature>
<dbReference type="RefSeq" id="WP_319614783.1">
    <property type="nucleotide sequence ID" value="NZ_JAWXYB010000018.1"/>
</dbReference>
<dbReference type="GO" id="GO:0000166">
    <property type="term" value="F:nucleotide binding"/>
    <property type="evidence" value="ECO:0007669"/>
    <property type="project" value="UniProtKB-KW"/>
</dbReference>
<comment type="similarity">
    <text evidence="1">Belongs to the ribonucleoside diphosphate reductase class-2 family.</text>
</comment>
<evidence type="ECO:0000256" key="2">
    <source>
        <dbReference type="ARBA" id="ARBA00012274"/>
    </source>
</evidence>
<evidence type="ECO:0000256" key="4">
    <source>
        <dbReference type="ARBA" id="ARBA00022741"/>
    </source>
</evidence>
<dbReference type="Gene3D" id="3.20.70.20">
    <property type="match status" value="1"/>
</dbReference>
<proteinExistence type="inferred from homology"/>
<gene>
    <name evidence="8" type="ORF">SIL87_14150</name>
</gene>
<dbReference type="EC" id="1.17.4.1" evidence="2"/>
<accession>A0AAW9DT66</accession>
<dbReference type="EMBL" id="JAWXYB010000018">
    <property type="protein sequence ID" value="MDX5931905.1"/>
    <property type="molecule type" value="Genomic_DNA"/>
</dbReference>
<evidence type="ECO:0000259" key="7">
    <source>
        <dbReference type="Pfam" id="PF12637"/>
    </source>
</evidence>
<comment type="catalytic activity">
    <reaction evidence="5">
        <text>a 2'-deoxyribonucleoside 5'-diphosphate + [thioredoxin]-disulfide + H2O = a ribonucleoside 5'-diphosphate + [thioredoxin]-dithiol</text>
        <dbReference type="Rhea" id="RHEA:23252"/>
        <dbReference type="Rhea" id="RHEA-COMP:10698"/>
        <dbReference type="Rhea" id="RHEA-COMP:10700"/>
        <dbReference type="ChEBI" id="CHEBI:15377"/>
        <dbReference type="ChEBI" id="CHEBI:29950"/>
        <dbReference type="ChEBI" id="CHEBI:50058"/>
        <dbReference type="ChEBI" id="CHEBI:57930"/>
        <dbReference type="ChEBI" id="CHEBI:73316"/>
        <dbReference type="EC" id="1.17.4.1"/>
    </reaction>
</comment>
<evidence type="ECO:0000256" key="6">
    <source>
        <dbReference type="SAM" id="MobiDB-lite"/>
    </source>
</evidence>
<keyword evidence="4" id="KW-0547">Nucleotide-binding</keyword>
<dbReference type="GO" id="GO:0071897">
    <property type="term" value="P:DNA biosynthetic process"/>
    <property type="evidence" value="ECO:0007669"/>
    <property type="project" value="UniProtKB-KW"/>
</dbReference>
<evidence type="ECO:0000256" key="5">
    <source>
        <dbReference type="ARBA" id="ARBA00047754"/>
    </source>
</evidence>
<dbReference type="GO" id="GO:0004748">
    <property type="term" value="F:ribonucleoside-diphosphate reductase activity, thioredoxin disulfide as acceptor"/>
    <property type="evidence" value="ECO:0007669"/>
    <property type="project" value="UniProtKB-EC"/>
</dbReference>
<comment type="caution">
    <text evidence="8">The sequence shown here is derived from an EMBL/GenBank/DDBJ whole genome shotgun (WGS) entry which is preliminary data.</text>
</comment>
<protein>
    <recommendedName>
        <fullName evidence="2">ribonucleoside-diphosphate reductase</fullName>
        <ecNumber evidence="2">1.17.4.1</ecNumber>
    </recommendedName>
</protein>
<evidence type="ECO:0000313" key="9">
    <source>
        <dbReference type="Proteomes" id="UP001279553"/>
    </source>
</evidence>
<evidence type="ECO:0000313" key="8">
    <source>
        <dbReference type="EMBL" id="MDX5931905.1"/>
    </source>
</evidence>